<dbReference type="SUPFAM" id="SSF116734">
    <property type="entry name" value="DNA methylase specificity domain"/>
    <property type="match status" value="2"/>
</dbReference>
<protein>
    <recommendedName>
        <fullName evidence="4">Type I restriction modification DNA specificity domain-containing protein</fullName>
    </recommendedName>
</protein>
<dbReference type="PANTHER" id="PTHR30408">
    <property type="entry name" value="TYPE-1 RESTRICTION ENZYME ECOKI SPECIFICITY PROTEIN"/>
    <property type="match status" value="1"/>
</dbReference>
<dbReference type="CDD" id="cd17260">
    <property type="entry name" value="RMtype1_S_EcoEI-TRD1-CR1_like"/>
    <property type="match status" value="1"/>
</dbReference>
<evidence type="ECO:0000313" key="6">
    <source>
        <dbReference type="Proteomes" id="UP000550729"/>
    </source>
</evidence>
<dbReference type="Pfam" id="PF01420">
    <property type="entry name" value="Methylase_S"/>
    <property type="match status" value="1"/>
</dbReference>
<dbReference type="EMBL" id="JABBNB010000033">
    <property type="protein sequence ID" value="NMO04290.1"/>
    <property type="molecule type" value="Genomic_DNA"/>
</dbReference>
<dbReference type="InterPro" id="IPR052021">
    <property type="entry name" value="Type-I_RS_S_subunit"/>
</dbReference>
<feature type="domain" description="Type I restriction modification DNA specificity" evidence="4">
    <location>
        <begin position="78"/>
        <end position="189"/>
    </location>
</feature>
<dbReference type="Proteomes" id="UP000550729">
    <property type="component" value="Unassembled WGS sequence"/>
</dbReference>
<name>A0A848L002_9ACTN</name>
<dbReference type="AlphaFoldDB" id="A0A848L002"/>
<keyword evidence="6" id="KW-1185">Reference proteome</keyword>
<dbReference type="InterPro" id="IPR044946">
    <property type="entry name" value="Restrct_endonuc_typeI_TRD_sf"/>
</dbReference>
<reference evidence="5 6" key="1">
    <citation type="submission" date="2020-04" db="EMBL/GenBank/DDBJ databases">
        <title>Gordonia sp. nov. TBRC 11910.</title>
        <authorList>
            <person name="Suriyachadkun C."/>
        </authorList>
    </citation>
    <scope>NUCLEOTIDE SEQUENCE [LARGE SCALE GENOMIC DNA]</scope>
    <source>
        <strain evidence="5 6">TBRC 11910</strain>
    </source>
</reference>
<gene>
    <name evidence="5" type="ORF">HH308_24015</name>
</gene>
<evidence type="ECO:0000256" key="2">
    <source>
        <dbReference type="ARBA" id="ARBA00022747"/>
    </source>
</evidence>
<dbReference type="PANTHER" id="PTHR30408:SF12">
    <property type="entry name" value="TYPE I RESTRICTION ENZYME MJAVIII SPECIFICITY SUBUNIT"/>
    <property type="match status" value="1"/>
</dbReference>
<proteinExistence type="inferred from homology"/>
<dbReference type="GO" id="GO:0003677">
    <property type="term" value="F:DNA binding"/>
    <property type="evidence" value="ECO:0007669"/>
    <property type="project" value="UniProtKB-KW"/>
</dbReference>
<comment type="caution">
    <text evidence="5">The sequence shown here is derived from an EMBL/GenBank/DDBJ whole genome shotgun (WGS) entry which is preliminary data.</text>
</comment>
<dbReference type="GO" id="GO:0009307">
    <property type="term" value="P:DNA restriction-modification system"/>
    <property type="evidence" value="ECO:0007669"/>
    <property type="project" value="UniProtKB-KW"/>
</dbReference>
<dbReference type="Gene3D" id="3.90.220.20">
    <property type="entry name" value="DNA methylase specificity domains"/>
    <property type="match status" value="2"/>
</dbReference>
<sequence>MRDRATKRLVDLASPEPNAFSTGPFGSAVSSKHFTTSGVPMIRGSNLSESISTRLIDQDIVFLPQRFCEEFARSVARRGDLVFTCWGTIGQIGLIDETSKFEKYIVSNKQMRFRPDPRVAFPEFLYYFLSQPSMLDYVRSQSIGSSVPGFNLGQLKQIEVALPDIRDQEAIVDVLGALDDKIAANQKLLAVGQELICTSWDWICREAEGTLPFSSIAEINPRTAVTASRAAYLDMKNLPQGGMLIESWDAREVRSGARFRNGDTLLARITPCFENGKLGFVDNLAVDEVAVGSTEFIVLRPRTNVPYAAPFCVASTLEFRDHAEKGMTGTSGRQRVQPSALGSFSIPVPTTEEMTKFGEVSDSLLRRLGKARNENQVLAQTRDELLPLLMDGRITVEQAERTVEEVL</sequence>
<comment type="similarity">
    <text evidence="1">Belongs to the type-I restriction system S methylase family.</text>
</comment>
<evidence type="ECO:0000313" key="5">
    <source>
        <dbReference type="EMBL" id="NMO04290.1"/>
    </source>
</evidence>
<evidence type="ECO:0000259" key="4">
    <source>
        <dbReference type="Pfam" id="PF01420"/>
    </source>
</evidence>
<accession>A0A848L002</accession>
<evidence type="ECO:0000256" key="1">
    <source>
        <dbReference type="ARBA" id="ARBA00010923"/>
    </source>
</evidence>
<keyword evidence="3" id="KW-0238">DNA-binding</keyword>
<organism evidence="5 6">
    <name type="scientific">Gordonia asplenii</name>
    <dbReference type="NCBI Taxonomy" id="2725283"/>
    <lineage>
        <taxon>Bacteria</taxon>
        <taxon>Bacillati</taxon>
        <taxon>Actinomycetota</taxon>
        <taxon>Actinomycetes</taxon>
        <taxon>Mycobacteriales</taxon>
        <taxon>Gordoniaceae</taxon>
        <taxon>Gordonia</taxon>
    </lineage>
</organism>
<keyword evidence="2" id="KW-0680">Restriction system</keyword>
<dbReference type="InterPro" id="IPR000055">
    <property type="entry name" value="Restrct_endonuc_typeI_TRD"/>
</dbReference>
<evidence type="ECO:0000256" key="3">
    <source>
        <dbReference type="ARBA" id="ARBA00023125"/>
    </source>
</evidence>